<dbReference type="InterPro" id="IPR027417">
    <property type="entry name" value="P-loop_NTPase"/>
</dbReference>
<dbReference type="PROSITE" id="PS50162">
    <property type="entry name" value="RECA_2"/>
    <property type="match status" value="1"/>
</dbReference>
<name>A0A382QXW4_9ZZZZ</name>
<dbReference type="GO" id="GO:0140664">
    <property type="term" value="F:ATP-dependent DNA damage sensor activity"/>
    <property type="evidence" value="ECO:0007669"/>
    <property type="project" value="InterPro"/>
</dbReference>
<evidence type="ECO:0000259" key="1">
    <source>
        <dbReference type="PROSITE" id="PS50162"/>
    </source>
</evidence>
<dbReference type="GO" id="GO:0005524">
    <property type="term" value="F:ATP binding"/>
    <property type="evidence" value="ECO:0007669"/>
    <property type="project" value="InterPro"/>
</dbReference>
<accession>A0A382QXW4</accession>
<reference evidence="2" key="1">
    <citation type="submission" date="2018-05" db="EMBL/GenBank/DDBJ databases">
        <authorList>
            <person name="Lanie J.A."/>
            <person name="Ng W.-L."/>
            <person name="Kazmierczak K.M."/>
            <person name="Andrzejewski T.M."/>
            <person name="Davidsen T.M."/>
            <person name="Wayne K.J."/>
            <person name="Tettelin H."/>
            <person name="Glass J.I."/>
            <person name="Rusch D."/>
            <person name="Podicherti R."/>
            <person name="Tsui H.-C.T."/>
            <person name="Winkler M.E."/>
        </authorList>
    </citation>
    <scope>NUCLEOTIDE SEQUENCE</scope>
</reference>
<organism evidence="2">
    <name type="scientific">marine metagenome</name>
    <dbReference type="NCBI Taxonomy" id="408172"/>
    <lineage>
        <taxon>unclassified sequences</taxon>
        <taxon>metagenomes</taxon>
        <taxon>ecological metagenomes</taxon>
    </lineage>
</organism>
<gene>
    <name evidence="2" type="ORF">METZ01_LOCUS343188</name>
</gene>
<dbReference type="InterPro" id="IPR020588">
    <property type="entry name" value="RecA_ATP-bd"/>
</dbReference>
<dbReference type="GO" id="GO:0003677">
    <property type="term" value="F:DNA binding"/>
    <property type="evidence" value="ECO:0007669"/>
    <property type="project" value="InterPro"/>
</dbReference>
<dbReference type="Gene3D" id="3.40.50.300">
    <property type="entry name" value="P-loop containing nucleotide triphosphate hydrolases"/>
    <property type="match status" value="1"/>
</dbReference>
<feature type="non-terminal residue" evidence="2">
    <location>
        <position position="118"/>
    </location>
</feature>
<sequence length="118" mass="13001">MDKLQKNSRIKETDTLDKSKIFSNQEMVTTKVPMINVALSGDPDGGLTAGLTVLAGPSKNFKTSFGLLMAAAYLDKYKDAVLLFYDSEFGAPQEYFKSFGIDTSRVLHSPITNVEELK</sequence>
<dbReference type="GO" id="GO:0006281">
    <property type="term" value="P:DNA repair"/>
    <property type="evidence" value="ECO:0007669"/>
    <property type="project" value="InterPro"/>
</dbReference>
<proteinExistence type="predicted"/>
<protein>
    <recommendedName>
        <fullName evidence="1">RecA family profile 1 domain-containing protein</fullName>
    </recommendedName>
</protein>
<evidence type="ECO:0000313" key="2">
    <source>
        <dbReference type="EMBL" id="SVC90334.1"/>
    </source>
</evidence>
<feature type="domain" description="RecA family profile 1" evidence="1">
    <location>
        <begin position="24"/>
        <end position="118"/>
    </location>
</feature>
<dbReference type="AlphaFoldDB" id="A0A382QXW4"/>
<dbReference type="SUPFAM" id="SSF52540">
    <property type="entry name" value="P-loop containing nucleoside triphosphate hydrolases"/>
    <property type="match status" value="1"/>
</dbReference>
<dbReference type="EMBL" id="UINC01117714">
    <property type="protein sequence ID" value="SVC90334.1"/>
    <property type="molecule type" value="Genomic_DNA"/>
</dbReference>